<protein>
    <recommendedName>
        <fullName evidence="2">Regulatory protein zeste</fullName>
    </recommendedName>
</protein>
<evidence type="ECO:0000256" key="2">
    <source>
        <dbReference type="ARBA" id="ARBA00016807"/>
    </source>
</evidence>
<sequence>MSCNKKKSLTNDKIREKVAFLKAMEKRRDVIFGAFSPSLTNKDKEEAWKEVQKDTLSEGFTKYSTKPWSKLRDECWQDLRKATL</sequence>
<evidence type="ECO:0000313" key="6">
    <source>
        <dbReference type="WBParaSite" id="nRc.2.0.1.t42259-RA"/>
    </source>
</evidence>
<dbReference type="Pfam" id="PF13873">
    <property type="entry name" value="Myb_DNA-bind_5"/>
    <property type="match status" value="1"/>
</dbReference>
<dbReference type="AlphaFoldDB" id="A0A915KTZ8"/>
<dbReference type="Proteomes" id="UP000887565">
    <property type="component" value="Unplaced"/>
</dbReference>
<evidence type="ECO:0000313" key="5">
    <source>
        <dbReference type="Proteomes" id="UP000887565"/>
    </source>
</evidence>
<proteinExistence type="predicted"/>
<dbReference type="WBParaSite" id="nRc.2.0.1.t42259-RA">
    <property type="protein sequence ID" value="nRc.2.0.1.t42259-RA"/>
    <property type="gene ID" value="nRc.2.0.1.g42259"/>
</dbReference>
<reference evidence="6" key="1">
    <citation type="submission" date="2022-11" db="UniProtKB">
        <authorList>
            <consortium name="WormBaseParasite"/>
        </authorList>
    </citation>
    <scope>IDENTIFICATION</scope>
</reference>
<accession>A0A915KTZ8</accession>
<evidence type="ECO:0000259" key="4">
    <source>
        <dbReference type="Pfam" id="PF13873"/>
    </source>
</evidence>
<organism evidence="5 6">
    <name type="scientific">Romanomermis culicivorax</name>
    <name type="common">Nematode worm</name>
    <dbReference type="NCBI Taxonomy" id="13658"/>
    <lineage>
        <taxon>Eukaryota</taxon>
        <taxon>Metazoa</taxon>
        <taxon>Ecdysozoa</taxon>
        <taxon>Nematoda</taxon>
        <taxon>Enoplea</taxon>
        <taxon>Dorylaimia</taxon>
        <taxon>Mermithida</taxon>
        <taxon>Mermithoidea</taxon>
        <taxon>Mermithidae</taxon>
        <taxon>Romanomermis</taxon>
    </lineage>
</organism>
<feature type="domain" description="Myb/SANT-like DNA-binding" evidence="4">
    <location>
        <begin position="15"/>
        <end position="83"/>
    </location>
</feature>
<evidence type="ECO:0000256" key="3">
    <source>
        <dbReference type="ARBA" id="ARBA00025466"/>
    </source>
</evidence>
<dbReference type="InterPro" id="IPR028002">
    <property type="entry name" value="Myb_DNA-bind_5"/>
</dbReference>
<name>A0A915KTZ8_ROMCU</name>
<keyword evidence="5" id="KW-1185">Reference proteome</keyword>
<comment type="subunit">
    <text evidence="1">Self-associates forming complexes of several hundred monomers.</text>
</comment>
<comment type="function">
    <text evidence="3">Involved in transvection phenomena (= synapsis-dependent gene expression), where the synaptic pairing of chromosomes carrying genes with which zeste interacts influences the expression of these genes. Zeste binds to DNA and stimulates transcription from a nearby promoter.</text>
</comment>
<evidence type="ECO:0000256" key="1">
    <source>
        <dbReference type="ARBA" id="ARBA00011764"/>
    </source>
</evidence>